<proteinExistence type="predicted"/>
<accession>A0A8S5SET8</accession>
<name>A0A8S5SET8_9CAUD</name>
<organism evidence="1">
    <name type="scientific">Siphoviridae sp. ctI8Q15</name>
    <dbReference type="NCBI Taxonomy" id="2827832"/>
    <lineage>
        <taxon>Viruses</taxon>
        <taxon>Duplodnaviria</taxon>
        <taxon>Heunggongvirae</taxon>
        <taxon>Uroviricota</taxon>
        <taxon>Caudoviricetes</taxon>
    </lineage>
</organism>
<reference evidence="1" key="1">
    <citation type="journal article" date="2021" name="Proc. Natl. Acad. Sci. U.S.A.">
        <title>A Catalog of Tens of Thousands of Viruses from Human Metagenomes Reveals Hidden Associations with Chronic Diseases.</title>
        <authorList>
            <person name="Tisza M.J."/>
            <person name="Buck C.B."/>
        </authorList>
    </citation>
    <scope>NUCLEOTIDE SEQUENCE</scope>
    <source>
        <strain evidence="1">CtI8Q15</strain>
    </source>
</reference>
<dbReference type="EMBL" id="BK032582">
    <property type="protein sequence ID" value="DAF49462.1"/>
    <property type="molecule type" value="Genomic_DNA"/>
</dbReference>
<protein>
    <submittedName>
        <fullName evidence="1">Uncharacterized protein</fullName>
    </submittedName>
</protein>
<evidence type="ECO:0000313" key="1">
    <source>
        <dbReference type="EMBL" id="DAF49462.1"/>
    </source>
</evidence>
<sequence length="40" mass="4806">MVKKWLENLVMEIILFNTKNKRVPKIRLLLVVKKSALRLE</sequence>